<evidence type="ECO:0000313" key="1">
    <source>
        <dbReference type="EMBL" id="RNA04805.1"/>
    </source>
</evidence>
<gene>
    <name evidence="1" type="ORF">BpHYR1_054484</name>
</gene>
<name>A0A3M7Q1A7_BRAPC</name>
<protein>
    <submittedName>
        <fullName evidence="1">Uncharacterized protein</fullName>
    </submittedName>
</protein>
<dbReference type="AlphaFoldDB" id="A0A3M7Q1A7"/>
<proteinExistence type="predicted"/>
<organism evidence="1 2">
    <name type="scientific">Brachionus plicatilis</name>
    <name type="common">Marine rotifer</name>
    <name type="synonym">Brachionus muelleri</name>
    <dbReference type="NCBI Taxonomy" id="10195"/>
    <lineage>
        <taxon>Eukaryota</taxon>
        <taxon>Metazoa</taxon>
        <taxon>Spiralia</taxon>
        <taxon>Gnathifera</taxon>
        <taxon>Rotifera</taxon>
        <taxon>Eurotatoria</taxon>
        <taxon>Monogononta</taxon>
        <taxon>Pseudotrocha</taxon>
        <taxon>Ploima</taxon>
        <taxon>Brachionidae</taxon>
        <taxon>Brachionus</taxon>
    </lineage>
</organism>
<reference evidence="1 2" key="1">
    <citation type="journal article" date="2018" name="Sci. Rep.">
        <title>Genomic signatures of local adaptation to the degree of environmental predictability in rotifers.</title>
        <authorList>
            <person name="Franch-Gras L."/>
            <person name="Hahn C."/>
            <person name="Garcia-Roger E.M."/>
            <person name="Carmona M.J."/>
            <person name="Serra M."/>
            <person name="Gomez A."/>
        </authorList>
    </citation>
    <scope>NUCLEOTIDE SEQUENCE [LARGE SCALE GENOMIC DNA]</scope>
    <source>
        <strain evidence="1">HYR1</strain>
    </source>
</reference>
<evidence type="ECO:0000313" key="2">
    <source>
        <dbReference type="Proteomes" id="UP000276133"/>
    </source>
</evidence>
<dbReference type="Proteomes" id="UP000276133">
    <property type="component" value="Unassembled WGS sequence"/>
</dbReference>
<dbReference type="EMBL" id="REGN01007953">
    <property type="protein sequence ID" value="RNA04805.1"/>
    <property type="molecule type" value="Genomic_DNA"/>
</dbReference>
<dbReference type="OrthoDB" id="4843387at2759"/>
<keyword evidence="2" id="KW-1185">Reference proteome</keyword>
<comment type="caution">
    <text evidence="1">The sequence shown here is derived from an EMBL/GenBank/DDBJ whole genome shotgun (WGS) entry which is preliminary data.</text>
</comment>
<sequence>MSGINRELIVQIIFIDESNFEVLNYHPKFCIARLQNGVGSAGIWRCISYKGTGISNIYTRQINQFV</sequence>
<accession>A0A3M7Q1A7</accession>